<sequence length="292" mass="30847">MSARASRRGNSGAYGMPPSAPISGIRVRKWTKELKTIGHLVIPKWIPGRINPTEALKKGVFKKSKGRKRGSGELGRMTRSVRQHLDAPLELLSEHPVRVNSSRHSSPARTTTMPSISAETPTVSYSSPLYAASLPMSAAARMSTKQEHAEDVGLVLPIAENSVKVKAAPSATVTADPSASTLPMMSMMPSVPNQIITDVPSDEQLEMVLGDLPMLDADDSFNLDALDSAFLPTPGASTTNAEHLDRNSSKKLMADGSSVSFSEDDASANSGSSIPSGSPQSSPGLMSRSPSP</sequence>
<dbReference type="Proteomes" id="UP001163321">
    <property type="component" value="Chromosome 8"/>
</dbReference>
<name>A0ACC0VQP9_9STRA</name>
<evidence type="ECO:0000313" key="2">
    <source>
        <dbReference type="Proteomes" id="UP001163321"/>
    </source>
</evidence>
<proteinExistence type="predicted"/>
<dbReference type="EMBL" id="CM047587">
    <property type="protein sequence ID" value="KAI9908203.1"/>
    <property type="molecule type" value="Genomic_DNA"/>
</dbReference>
<evidence type="ECO:0000313" key="1">
    <source>
        <dbReference type="EMBL" id="KAI9908203.1"/>
    </source>
</evidence>
<protein>
    <submittedName>
        <fullName evidence="1">Uncharacterized protein</fullName>
    </submittedName>
</protein>
<gene>
    <name evidence="1" type="ORF">PsorP6_003682</name>
</gene>
<reference evidence="1 2" key="1">
    <citation type="journal article" date="2022" name="bioRxiv">
        <title>The genome of the oomycete Peronosclerospora sorghi, a cosmopolitan pathogen of maize and sorghum, is inflated with dispersed pseudogenes.</title>
        <authorList>
            <person name="Fletcher K."/>
            <person name="Martin F."/>
            <person name="Isakeit T."/>
            <person name="Cavanaugh K."/>
            <person name="Magill C."/>
            <person name="Michelmore R."/>
        </authorList>
    </citation>
    <scope>NUCLEOTIDE SEQUENCE [LARGE SCALE GENOMIC DNA]</scope>
    <source>
        <strain evidence="1">P6</strain>
    </source>
</reference>
<comment type="caution">
    <text evidence="1">The sequence shown here is derived from an EMBL/GenBank/DDBJ whole genome shotgun (WGS) entry which is preliminary data.</text>
</comment>
<keyword evidence="2" id="KW-1185">Reference proteome</keyword>
<accession>A0ACC0VQP9</accession>
<organism evidence="1 2">
    <name type="scientific">Peronosclerospora sorghi</name>
    <dbReference type="NCBI Taxonomy" id="230839"/>
    <lineage>
        <taxon>Eukaryota</taxon>
        <taxon>Sar</taxon>
        <taxon>Stramenopiles</taxon>
        <taxon>Oomycota</taxon>
        <taxon>Peronosporomycetes</taxon>
        <taxon>Peronosporales</taxon>
        <taxon>Peronosporaceae</taxon>
        <taxon>Peronosclerospora</taxon>
    </lineage>
</organism>